<dbReference type="InterPro" id="IPR051122">
    <property type="entry name" value="SDR_DHRS6-like"/>
</dbReference>
<evidence type="ECO:0000313" key="4">
    <source>
        <dbReference type="Proteomes" id="UP000058114"/>
    </source>
</evidence>
<comment type="similarity">
    <text evidence="1">Belongs to the short-chain dehydrogenases/reductases (SDR) family.</text>
</comment>
<evidence type="ECO:0000256" key="2">
    <source>
        <dbReference type="ARBA" id="ARBA00023002"/>
    </source>
</evidence>
<dbReference type="SUPFAM" id="SSF51735">
    <property type="entry name" value="NAD(P)-binding Rossmann-fold domains"/>
    <property type="match status" value="1"/>
</dbReference>
<keyword evidence="2" id="KW-0560">Oxidoreductase</keyword>
<sequence length="225" mass="22927">MPMPFHQHTLSVIIGGHTGIGRAVAEALGQRPGRVITASRRSGLDITNIASIEALLAPLGRVDNLVITAGSQAPGGDLLGLDLAAAKAAFDTKFWGTLAVIRCAASHMAPGGTITLTSGFLARKTAPGTLVKTTMNAALEAAAKILARELAPIRVNVVSPGLTDTEAYGAMSGEAKEAMLSRAAATLPVGRHGRADDLAAGYLLAIDNPFMSGAIIDIDGGALIN</sequence>
<dbReference type="PRINTS" id="PR00081">
    <property type="entry name" value="GDHRDH"/>
</dbReference>
<dbReference type="InterPro" id="IPR036291">
    <property type="entry name" value="NAD(P)-bd_dom_sf"/>
</dbReference>
<dbReference type="Pfam" id="PF13561">
    <property type="entry name" value="adh_short_C2"/>
    <property type="match status" value="1"/>
</dbReference>
<evidence type="ECO:0000256" key="1">
    <source>
        <dbReference type="ARBA" id="ARBA00006484"/>
    </source>
</evidence>
<dbReference type="Gene3D" id="3.40.50.720">
    <property type="entry name" value="NAD(P)-binding Rossmann-like Domain"/>
    <property type="match status" value="1"/>
</dbReference>
<dbReference type="GO" id="GO:0016491">
    <property type="term" value="F:oxidoreductase activity"/>
    <property type="evidence" value="ECO:0007669"/>
    <property type="project" value="UniProtKB-KW"/>
</dbReference>
<dbReference type="AlphaFoldDB" id="A0A0S2SP40"/>
<dbReference type="PANTHER" id="PTHR43477:SF1">
    <property type="entry name" value="DIHYDROANTICAPSIN 7-DEHYDROGENASE"/>
    <property type="match status" value="1"/>
</dbReference>
<reference evidence="4" key="1">
    <citation type="submission" date="2015-10" db="EMBL/GenBank/DDBJ databases">
        <title>Complete Genome Sequence of Aeromonas schubertii strain WL1483.</title>
        <authorList>
            <person name="Liu L."/>
        </authorList>
    </citation>
    <scope>NUCLEOTIDE SEQUENCE [LARGE SCALE GENOMIC DNA]</scope>
    <source>
        <strain evidence="4">WL1483</strain>
    </source>
</reference>
<evidence type="ECO:0000313" key="3">
    <source>
        <dbReference type="EMBL" id="ALP43483.1"/>
    </source>
</evidence>
<dbReference type="InterPro" id="IPR002347">
    <property type="entry name" value="SDR_fam"/>
</dbReference>
<dbReference type="KEGG" id="asr:WL1483_4064"/>
<reference evidence="3 4" key="2">
    <citation type="journal article" date="2016" name="Genome Announc.">
        <title>Complete Genome Sequence of the Highly Virulent Aeromonas schubertii Strain WL1483, Isolated from Diseased Snakehead Fish (Channa argus) in China.</title>
        <authorList>
            <person name="Liu L."/>
            <person name="Li N."/>
            <person name="Zhang D."/>
            <person name="Fu X."/>
            <person name="Shi C."/>
            <person name="Lin Q."/>
            <person name="Hao G."/>
        </authorList>
    </citation>
    <scope>NUCLEOTIDE SEQUENCE [LARGE SCALE GENOMIC DNA]</scope>
    <source>
        <strain evidence="3 4">WL1483</strain>
    </source>
</reference>
<name>A0A0S2SP40_9GAMM</name>
<gene>
    <name evidence="3" type="ORF">WL1483_4064</name>
</gene>
<dbReference type="PANTHER" id="PTHR43477">
    <property type="entry name" value="DIHYDROANTICAPSIN 7-DEHYDROGENASE"/>
    <property type="match status" value="1"/>
</dbReference>
<proteinExistence type="inferred from homology"/>
<dbReference type="EMBL" id="CP013067">
    <property type="protein sequence ID" value="ALP43483.1"/>
    <property type="molecule type" value="Genomic_DNA"/>
</dbReference>
<dbReference type="Proteomes" id="UP000058114">
    <property type="component" value="Chromosome"/>
</dbReference>
<protein>
    <submittedName>
        <fullName evidence="3">Dehydrogenase</fullName>
    </submittedName>
</protein>
<dbReference type="PATRIC" id="fig|652.5.peg.3525"/>
<accession>A0A0S2SP40</accession>
<organism evidence="3 4">
    <name type="scientific">Aeromonas schubertii</name>
    <dbReference type="NCBI Taxonomy" id="652"/>
    <lineage>
        <taxon>Bacteria</taxon>
        <taxon>Pseudomonadati</taxon>
        <taxon>Pseudomonadota</taxon>
        <taxon>Gammaproteobacteria</taxon>
        <taxon>Aeromonadales</taxon>
        <taxon>Aeromonadaceae</taxon>
        <taxon>Aeromonas</taxon>
    </lineage>
</organism>